<dbReference type="CDD" id="cd08966">
    <property type="entry name" value="EcFpg-like_N"/>
    <property type="match status" value="1"/>
</dbReference>
<dbReference type="Pfam" id="PF06831">
    <property type="entry name" value="H2TH"/>
    <property type="match status" value="1"/>
</dbReference>
<dbReference type="InterPro" id="IPR012319">
    <property type="entry name" value="FPG_cat"/>
</dbReference>
<comment type="catalytic activity">
    <reaction evidence="1 15">
        <text>Hydrolysis of DNA containing ring-opened 7-methylguanine residues, releasing 2,6-diamino-4-hydroxy-5-(N-methyl)formamidopyrimidine.</text>
        <dbReference type="EC" id="3.2.2.23"/>
    </reaction>
</comment>
<dbReference type="SUPFAM" id="SSF46946">
    <property type="entry name" value="S13-like H2TH domain"/>
    <property type="match status" value="1"/>
</dbReference>
<accession>A0A660KW19</accession>
<organism evidence="18 19">
    <name type="scientific">Brockia lithotrophica</name>
    <dbReference type="NCBI Taxonomy" id="933949"/>
    <lineage>
        <taxon>Bacteria</taxon>
        <taxon>Bacillati</taxon>
        <taxon>Bacillota</taxon>
        <taxon>Bacilli</taxon>
        <taxon>Bacillales</taxon>
        <taxon>Bacillales Family X. Incertae Sedis</taxon>
        <taxon>Brockia</taxon>
    </lineage>
</organism>
<dbReference type="OrthoDB" id="9800855at2"/>
<dbReference type="HAMAP" id="MF_00103">
    <property type="entry name" value="Fapy_DNA_glycosyl"/>
    <property type="match status" value="1"/>
</dbReference>
<dbReference type="GO" id="GO:0140078">
    <property type="term" value="F:class I DNA-(apurinic or apyrimidinic site) endonuclease activity"/>
    <property type="evidence" value="ECO:0007669"/>
    <property type="project" value="UniProtKB-EC"/>
</dbReference>
<keyword evidence="11 15" id="KW-0456">Lyase</keyword>
<dbReference type="GO" id="GO:0008270">
    <property type="term" value="F:zinc ion binding"/>
    <property type="evidence" value="ECO:0007669"/>
    <property type="project" value="UniProtKB-UniRule"/>
</dbReference>
<keyword evidence="8 15" id="KW-0862">Zinc</keyword>
<sequence length="295" mass="32814">MPELPEVETIRRILDERFRGARLVDLKVRCPRLLRRPETPEDLASALVGRTLRGVDRRGKYLLFRWADEARGHELVLVSHLRMEGRYREASPRDPWKKHTHLAFFFADGRVLAYDDVRKFGTFDLLEEDELSSFPPLQKLGPEPFAPEFTPQILAERLARAGRRPLKSALLAQDVVAGLGNIYADEALFRARLHPLRPAGSLSSDEVARLWAAVREVLADGLAAGGASVRSYHALEEAGKFQLRLSVYGREGLPCPVCGTPVRKLRVGGRGTHVCPVCQPLSLSSEVAPGASERG</sequence>
<evidence type="ECO:0000256" key="6">
    <source>
        <dbReference type="ARBA" id="ARBA00022771"/>
    </source>
</evidence>
<dbReference type="SUPFAM" id="SSF57716">
    <property type="entry name" value="Glucocorticoid receptor-like (DNA-binding domain)"/>
    <property type="match status" value="1"/>
</dbReference>
<dbReference type="InterPro" id="IPR010663">
    <property type="entry name" value="Znf_FPG/IleRS"/>
</dbReference>
<evidence type="ECO:0000256" key="4">
    <source>
        <dbReference type="ARBA" id="ARBA00022723"/>
    </source>
</evidence>
<dbReference type="NCBIfam" id="NF002211">
    <property type="entry name" value="PRK01103.1"/>
    <property type="match status" value="1"/>
</dbReference>
<evidence type="ECO:0000256" key="9">
    <source>
        <dbReference type="ARBA" id="ARBA00023125"/>
    </source>
</evidence>
<dbReference type="Gene3D" id="3.20.190.10">
    <property type="entry name" value="MutM-like, N-terminal"/>
    <property type="match status" value="1"/>
</dbReference>
<name>A0A660KW19_9BACL</name>
<keyword evidence="6 15" id="KW-0863">Zinc-finger</keyword>
<dbReference type="RefSeq" id="WP_121444393.1">
    <property type="nucleotide sequence ID" value="NZ_RBIJ01000003.1"/>
</dbReference>
<dbReference type="GO" id="GO:0034039">
    <property type="term" value="F:8-oxo-7,8-dihydroguanine DNA N-glycosylase activity"/>
    <property type="evidence" value="ECO:0007669"/>
    <property type="project" value="TreeGrafter"/>
</dbReference>
<keyword evidence="4 15" id="KW-0479">Metal-binding</keyword>
<dbReference type="EC" id="4.2.99.18" evidence="15"/>
<dbReference type="InterPro" id="IPR015886">
    <property type="entry name" value="H2TH_FPG"/>
</dbReference>
<dbReference type="SMART" id="SM01232">
    <property type="entry name" value="H2TH"/>
    <property type="match status" value="1"/>
</dbReference>
<evidence type="ECO:0000256" key="8">
    <source>
        <dbReference type="ARBA" id="ARBA00022833"/>
    </source>
</evidence>
<dbReference type="Gene3D" id="1.10.8.50">
    <property type="match status" value="1"/>
</dbReference>
<dbReference type="SUPFAM" id="SSF81624">
    <property type="entry name" value="N-terminal domain of MutM-like DNA repair proteins"/>
    <property type="match status" value="1"/>
</dbReference>
<dbReference type="PROSITE" id="PS51068">
    <property type="entry name" value="FPG_CAT"/>
    <property type="match status" value="1"/>
</dbReference>
<evidence type="ECO:0000313" key="19">
    <source>
        <dbReference type="Proteomes" id="UP000267019"/>
    </source>
</evidence>
<feature type="domain" description="FPG-type" evidence="16">
    <location>
        <begin position="246"/>
        <end position="280"/>
    </location>
</feature>
<reference evidence="18 19" key="1">
    <citation type="submission" date="2018-10" db="EMBL/GenBank/DDBJ databases">
        <title>Genomic Encyclopedia of Type Strains, Phase IV (KMG-IV): sequencing the most valuable type-strain genomes for metagenomic binning, comparative biology and taxonomic classification.</title>
        <authorList>
            <person name="Goeker M."/>
        </authorList>
    </citation>
    <scope>NUCLEOTIDE SEQUENCE [LARGE SCALE GENOMIC DNA]</scope>
    <source>
        <strain evidence="18 19">DSM 22653</strain>
    </source>
</reference>
<dbReference type="Pfam" id="PF01149">
    <property type="entry name" value="Fapy_DNA_glyco"/>
    <property type="match status" value="1"/>
</dbReference>
<keyword evidence="19" id="KW-1185">Reference proteome</keyword>
<comment type="subunit">
    <text evidence="3 15">Monomer.</text>
</comment>
<evidence type="ECO:0000256" key="3">
    <source>
        <dbReference type="ARBA" id="ARBA00011245"/>
    </source>
</evidence>
<proteinExistence type="inferred from homology"/>
<dbReference type="Pfam" id="PF06827">
    <property type="entry name" value="zf-FPG_IleRS"/>
    <property type="match status" value="1"/>
</dbReference>
<evidence type="ECO:0000256" key="2">
    <source>
        <dbReference type="ARBA" id="ARBA00009409"/>
    </source>
</evidence>
<dbReference type="PROSITE" id="PS51066">
    <property type="entry name" value="ZF_FPG_2"/>
    <property type="match status" value="1"/>
</dbReference>
<evidence type="ECO:0000256" key="12">
    <source>
        <dbReference type="ARBA" id="ARBA00023268"/>
    </source>
</evidence>
<evidence type="ECO:0000256" key="15">
    <source>
        <dbReference type="HAMAP-Rule" id="MF_00103"/>
    </source>
</evidence>
<feature type="domain" description="Formamidopyrimidine-DNA glycosylase catalytic" evidence="17">
    <location>
        <begin position="2"/>
        <end position="121"/>
    </location>
</feature>
<keyword evidence="13 15" id="KW-0326">Glycosidase</keyword>
<keyword evidence="5 15" id="KW-0227">DNA damage</keyword>
<comment type="caution">
    <text evidence="15">Lacks conserved residue(s) required for the propagation of feature annotation.</text>
</comment>
<comment type="catalytic activity">
    <reaction evidence="14 15">
        <text>2'-deoxyribonucleotide-(2'-deoxyribose 5'-phosphate)-2'-deoxyribonucleotide-DNA = a 3'-end 2'-deoxyribonucleotide-(2,3-dehydro-2,3-deoxyribose 5'-phosphate)-DNA + a 5'-end 5'-phospho-2'-deoxyribonucleoside-DNA + H(+)</text>
        <dbReference type="Rhea" id="RHEA:66592"/>
        <dbReference type="Rhea" id="RHEA-COMP:13180"/>
        <dbReference type="Rhea" id="RHEA-COMP:16897"/>
        <dbReference type="Rhea" id="RHEA-COMP:17067"/>
        <dbReference type="ChEBI" id="CHEBI:15378"/>
        <dbReference type="ChEBI" id="CHEBI:136412"/>
        <dbReference type="ChEBI" id="CHEBI:157695"/>
        <dbReference type="ChEBI" id="CHEBI:167181"/>
        <dbReference type="EC" id="4.2.99.18"/>
    </reaction>
</comment>
<feature type="binding site" evidence="15">
    <location>
        <position position="118"/>
    </location>
    <ligand>
        <name>DNA</name>
        <dbReference type="ChEBI" id="CHEBI:16991"/>
    </ligand>
</feature>
<dbReference type="GO" id="GO:0006284">
    <property type="term" value="P:base-excision repair"/>
    <property type="evidence" value="ECO:0007669"/>
    <property type="project" value="InterPro"/>
</dbReference>
<dbReference type="PANTHER" id="PTHR22993">
    <property type="entry name" value="FORMAMIDOPYRIMIDINE-DNA GLYCOSYLASE"/>
    <property type="match status" value="1"/>
</dbReference>
<comment type="function">
    <text evidence="15">Involved in base excision repair of DNA damaged by oxidation or by mutagenic agents. Acts as DNA glycosylase that recognizes and removes damaged bases. Has a preference for oxidized purines, such as 7,8-dihydro-8-oxoguanine (8-oxoG). Has AP (apurinic/apyrimidinic) lyase activity and introduces nicks in the DNA strand. Cleaves the DNA backbone by beta-delta elimination to generate a single-strand break at the site of the removed base with both 3'- and 5'-phosphates.</text>
</comment>
<evidence type="ECO:0000259" key="17">
    <source>
        <dbReference type="PROSITE" id="PS51068"/>
    </source>
</evidence>
<keyword evidence="7 15" id="KW-0378">Hydrolase</keyword>
<evidence type="ECO:0000259" key="16">
    <source>
        <dbReference type="PROSITE" id="PS51066"/>
    </source>
</evidence>
<evidence type="ECO:0000256" key="7">
    <source>
        <dbReference type="ARBA" id="ARBA00022801"/>
    </source>
</evidence>
<dbReference type="InterPro" id="IPR035937">
    <property type="entry name" value="FPG_N"/>
</dbReference>
<evidence type="ECO:0000256" key="10">
    <source>
        <dbReference type="ARBA" id="ARBA00023204"/>
    </source>
</evidence>
<dbReference type="EMBL" id="RBIJ01000003">
    <property type="protein sequence ID" value="RKQ84642.1"/>
    <property type="molecule type" value="Genomic_DNA"/>
</dbReference>
<dbReference type="Proteomes" id="UP000267019">
    <property type="component" value="Unassembled WGS sequence"/>
</dbReference>
<evidence type="ECO:0000256" key="14">
    <source>
        <dbReference type="ARBA" id="ARBA00044632"/>
    </source>
</evidence>
<dbReference type="FunFam" id="1.10.8.50:FF:000003">
    <property type="entry name" value="Formamidopyrimidine-DNA glycosylase"/>
    <property type="match status" value="1"/>
</dbReference>
<keyword evidence="12 15" id="KW-0511">Multifunctional enzyme</keyword>
<feature type="active site" description="Schiff-base intermediate with DNA" evidence="15">
    <location>
        <position position="2"/>
    </location>
</feature>
<feature type="active site" description="Proton donor; for beta-elimination activity" evidence="15">
    <location>
        <position position="60"/>
    </location>
</feature>
<dbReference type="GO" id="GO:0003690">
    <property type="term" value="F:double-stranded DNA binding"/>
    <property type="evidence" value="ECO:0007669"/>
    <property type="project" value="UniProtKB-ARBA"/>
</dbReference>
<comment type="caution">
    <text evidence="18">The sequence shown here is derived from an EMBL/GenBank/DDBJ whole genome shotgun (WGS) entry which is preliminary data.</text>
</comment>
<dbReference type="SMART" id="SM00898">
    <property type="entry name" value="Fapy_DNA_glyco"/>
    <property type="match status" value="1"/>
</dbReference>
<dbReference type="EC" id="3.2.2.23" evidence="15"/>
<dbReference type="GO" id="GO:0003684">
    <property type="term" value="F:damaged DNA binding"/>
    <property type="evidence" value="ECO:0007669"/>
    <property type="project" value="InterPro"/>
</dbReference>
<dbReference type="InterPro" id="IPR000214">
    <property type="entry name" value="Znf_DNA_glyclase/AP_lyase"/>
</dbReference>
<comment type="similarity">
    <text evidence="2 15">Belongs to the FPG family.</text>
</comment>
<feature type="active site" description="Proton donor; for delta-elimination activity" evidence="15">
    <location>
        <position position="270"/>
    </location>
</feature>
<protein>
    <recommendedName>
        <fullName evidence="15">Formamidopyrimidine-DNA glycosylase</fullName>
        <shortName evidence="15">Fapy-DNA glycosylase</shortName>
        <ecNumber evidence="15">3.2.2.23</ecNumber>
    </recommendedName>
    <alternativeName>
        <fullName evidence="15">DNA-(apurinic or apyrimidinic site) lyase MutM</fullName>
        <shortName evidence="15">AP lyase MutM</shortName>
        <ecNumber evidence="15">4.2.99.18</ecNumber>
    </alternativeName>
</protein>
<evidence type="ECO:0000313" key="18">
    <source>
        <dbReference type="EMBL" id="RKQ84642.1"/>
    </source>
</evidence>
<evidence type="ECO:0000256" key="5">
    <source>
        <dbReference type="ARBA" id="ARBA00022763"/>
    </source>
</evidence>
<evidence type="ECO:0000256" key="1">
    <source>
        <dbReference type="ARBA" id="ARBA00001668"/>
    </source>
</evidence>
<dbReference type="InterPro" id="IPR010979">
    <property type="entry name" value="Ribosomal_uS13-like_H2TH"/>
</dbReference>
<feature type="active site" description="Proton donor" evidence="15">
    <location>
        <position position="3"/>
    </location>
</feature>
<evidence type="ECO:0000256" key="13">
    <source>
        <dbReference type="ARBA" id="ARBA00023295"/>
    </source>
</evidence>
<evidence type="ECO:0000256" key="11">
    <source>
        <dbReference type="ARBA" id="ARBA00023239"/>
    </source>
</evidence>
<gene>
    <name evidence="15" type="primary">mutM</name>
    <name evidence="15" type="synonym">fpg</name>
    <name evidence="18" type="ORF">C7438_1131</name>
</gene>
<comment type="cofactor">
    <cofactor evidence="15">
        <name>Zn(2+)</name>
        <dbReference type="ChEBI" id="CHEBI:29105"/>
    </cofactor>
    <text evidence="15">Binds 1 zinc ion per subunit.</text>
</comment>
<dbReference type="InterPro" id="IPR020629">
    <property type="entry name" value="FPG_Glyclase"/>
</dbReference>
<dbReference type="PANTHER" id="PTHR22993:SF9">
    <property type="entry name" value="FORMAMIDOPYRIMIDINE-DNA GLYCOSYLASE"/>
    <property type="match status" value="1"/>
</dbReference>
<keyword evidence="9 15" id="KW-0238">DNA-binding</keyword>
<keyword evidence="10 15" id="KW-0234">DNA repair</keyword>
<dbReference type="NCBIfam" id="TIGR00577">
    <property type="entry name" value="fpg"/>
    <property type="match status" value="1"/>
</dbReference>
<dbReference type="AlphaFoldDB" id="A0A660KW19"/>
<feature type="binding site" evidence="15">
    <location>
        <position position="99"/>
    </location>
    <ligand>
        <name>DNA</name>
        <dbReference type="ChEBI" id="CHEBI:16991"/>
    </ligand>
</feature>